<dbReference type="PANTHER" id="PTHR45947">
    <property type="entry name" value="SULFOQUINOVOSYL TRANSFERASE SQD2"/>
    <property type="match status" value="1"/>
</dbReference>
<dbReference type="InterPro" id="IPR028098">
    <property type="entry name" value="Glyco_trans_4-like_N"/>
</dbReference>
<reference evidence="9" key="1">
    <citation type="submission" date="2022-06" db="EMBL/GenBank/DDBJ databases">
        <title>Ornithinimicrobium HY1793.</title>
        <authorList>
            <person name="Huang Y."/>
        </authorList>
    </citation>
    <scope>NUCLEOTIDE SEQUENCE</scope>
    <source>
        <strain evidence="9">HY1793</strain>
    </source>
</reference>
<feature type="domain" description="Glycosyl transferase family 1" evidence="6">
    <location>
        <begin position="494"/>
        <end position="670"/>
    </location>
</feature>
<dbReference type="SUPFAM" id="SSF53756">
    <property type="entry name" value="UDP-Glycosyltransferase/glycogen phosphorylase"/>
    <property type="match status" value="2"/>
</dbReference>
<dbReference type="PANTHER" id="PTHR45947:SF3">
    <property type="entry name" value="SULFOQUINOVOSYL TRANSFERASE SQD2"/>
    <property type="match status" value="1"/>
</dbReference>
<evidence type="ECO:0000256" key="5">
    <source>
        <dbReference type="SAM" id="MobiDB-lite"/>
    </source>
</evidence>
<dbReference type="InterPro" id="IPR001296">
    <property type="entry name" value="Glyco_trans_1"/>
</dbReference>
<evidence type="ECO:0000256" key="3">
    <source>
        <dbReference type="ARBA" id="ARBA00022679"/>
    </source>
</evidence>
<sequence>MSFHPDEAREASELRRFLEADFAADPNALSKYQGLMGRDVRNRARIAELERALKQAAAETNRVEKSFTKAERKRRELRDANADLTRRLGSAHGALEAYRKETARLKEDLQRLRGSRSYRIGRNLVDPFGLRSVRASQEALPVASSTTAAAQPAADPRPATSASPRQNTALGAADLPPAPDSLRTEDAPRLRRLSEWSYEELLEWLEREPGPDSLKAVLSRSWYAEGQFSRPAELLEAHEEIAAQLTGKDAVLAERILGAARAKEQGFTLPPRARGAAYLPERDRIMYCAHSTAMFNTNGYSIRTHGMAKGLAMVNEDVFVVGRPGYPWDSATDIAKPATARHTGEIEGISYVHLPGSPLSSTPFDRFILEAADAYVREARLLRPSLIHSASNFWTALPALIAARRLGIPFVYEVRGLWEITEASDKSGWEQTERYSQQVRLETLVATEADSVLAITEETKDELVRRGVPTDRISLAPNAVDTSNYLPLPKDEAYARRKGVRTDLPVIGFAGSMVRYEGLHLLLEAASTLAEQEDSEASPGFQVVLAGSGRAEDDLKAMARDLGIADRVRFLGRLPNSEMPQLISLFDIMPLPRLSLPVTEMVSPLKPLEALSSGKAVVLSDVSPHRVFAGAGQERGRLFTAGDADSLATVLAELIADQDTRTTLGREGRLWCLDNRTWERVAGGVTDVHDRAQASHDHLVSAVSSRELSSLRVGLVADEFTSSTLQATVQVTPLERASWRDQLGGLHLVFIESAWSGNGGQWHRGVGRYSAEEHRDIKDLLAAARELGIPSVFWNKEDPVHFNRFVATASLCDHVFTTDAGRIPAYLTQGEGQVATASALPFYAQPKIHNPLPTDRPFDASIAYAGTYYGDRYAQRSRELAAMLSAAKPHGLTIYDRQASLPDSPYHFPPQFEAHVRGSLPYDDVLKSYKSHVASINVNSVADSPSMFSRRVVEIAASGGVVLSGPGRGVSETFGSAIPCTGDPVEWRAYFRAWTTDSQARLTEAWRQMRAVSRGHTVGTALTIVARTAGLTVTGPELPSYALALQGTSPDELSTLVESLLAQSVLPAEVLVAALDRPDLRDTLQAAGITVVDDADDFSAEFVGSLTCPVPRTWFEDLICASAYGDWQGLACTTPEALTPDAPIARPTDQPPGRWDLVARPHLWQHDSLDEALAATPLHGLHLAKPLADAPLAAAHTIATPQTVGISTERTRILVAGHDLKFAQSFIDSLREQGFPVEIDQWQSHTDHDEERSQELLRSAHVVFCEWGLGNAEWYSKHVGKEQRLIVRVHSQELRRPYLSRIKHDNVAAYIFVGSLIREAAVRGHGVPRNRTVVIPNGVPVDALQLPKTEEADRTIGLVGILPQSKRLDLALDVLEGLQQHDPSYRLRVRGKLPSELPWLAQRPLELQYFEDQFTRIDALNSSRPDSVLMEGHDDNMTEWYRHIGIALSVSDFESFHLTIADGAASGAMPALLAWPGADLIYPRDWICASTDEIVKRVLYAPRTPEVVQDASKLLFNAQHVNDALTATVVG</sequence>
<evidence type="ECO:0000259" key="8">
    <source>
        <dbReference type="Pfam" id="PF13579"/>
    </source>
</evidence>
<keyword evidence="4" id="KW-0175">Coiled coil</keyword>
<feature type="region of interest" description="Disordered" evidence="5">
    <location>
        <begin position="141"/>
        <end position="186"/>
    </location>
</feature>
<feature type="compositionally biased region" description="Low complexity" evidence="5">
    <location>
        <begin position="143"/>
        <end position="160"/>
    </location>
</feature>
<feature type="domain" description="Glycosyltransferase subfamily 4-like N-terminal" evidence="8">
    <location>
        <begin position="299"/>
        <end position="478"/>
    </location>
</feature>
<keyword evidence="3 9" id="KW-0808">Transferase</keyword>
<evidence type="ECO:0000256" key="1">
    <source>
        <dbReference type="ARBA" id="ARBA00021292"/>
    </source>
</evidence>
<name>A0ABY4YSP9_9MICO</name>
<dbReference type="GO" id="GO:0016757">
    <property type="term" value="F:glycosyltransferase activity"/>
    <property type="evidence" value="ECO:0007669"/>
    <property type="project" value="UniProtKB-KW"/>
</dbReference>
<dbReference type="CDD" id="cd03794">
    <property type="entry name" value="GT4_WbuB-like"/>
    <property type="match status" value="1"/>
</dbReference>
<gene>
    <name evidence="9" type="ORF">NF556_19775</name>
</gene>
<evidence type="ECO:0000259" key="6">
    <source>
        <dbReference type="Pfam" id="PF00534"/>
    </source>
</evidence>
<evidence type="ECO:0000256" key="2">
    <source>
        <dbReference type="ARBA" id="ARBA00022676"/>
    </source>
</evidence>
<keyword evidence="2 9" id="KW-0328">Glycosyltransferase</keyword>
<dbReference type="EMBL" id="CP099489">
    <property type="protein sequence ID" value="USQ79798.1"/>
    <property type="molecule type" value="Genomic_DNA"/>
</dbReference>
<dbReference type="Pfam" id="PF00534">
    <property type="entry name" value="Glycos_transf_1"/>
    <property type="match status" value="1"/>
</dbReference>
<dbReference type="Proteomes" id="UP001056455">
    <property type="component" value="Chromosome"/>
</dbReference>
<dbReference type="InterPro" id="IPR050194">
    <property type="entry name" value="Glycosyltransferase_grp1"/>
</dbReference>
<feature type="coiled-coil region" evidence="4">
    <location>
        <begin position="46"/>
        <end position="115"/>
    </location>
</feature>
<evidence type="ECO:0000256" key="4">
    <source>
        <dbReference type="SAM" id="Coils"/>
    </source>
</evidence>
<dbReference type="Pfam" id="PF13579">
    <property type="entry name" value="Glyco_trans_4_4"/>
    <property type="match status" value="1"/>
</dbReference>
<dbReference type="InterPro" id="IPR055259">
    <property type="entry name" value="YkvP/CgeB_Glyco_trans-like"/>
</dbReference>
<organism evidence="9 10">
    <name type="scientific">Ornithinimicrobium faecis</name>
    <dbReference type="NCBI Taxonomy" id="2934158"/>
    <lineage>
        <taxon>Bacteria</taxon>
        <taxon>Bacillati</taxon>
        <taxon>Actinomycetota</taxon>
        <taxon>Actinomycetes</taxon>
        <taxon>Micrococcales</taxon>
        <taxon>Ornithinimicrobiaceae</taxon>
        <taxon>Ornithinimicrobium</taxon>
    </lineage>
</organism>
<dbReference type="RefSeq" id="WP_252592902.1">
    <property type="nucleotide sequence ID" value="NZ_CP099489.1"/>
</dbReference>
<keyword evidence="10" id="KW-1185">Reference proteome</keyword>
<evidence type="ECO:0000259" key="7">
    <source>
        <dbReference type="Pfam" id="PF13524"/>
    </source>
</evidence>
<dbReference type="Pfam" id="PF13524">
    <property type="entry name" value="Glyco_trans_1_2"/>
    <property type="match status" value="1"/>
</dbReference>
<protein>
    <recommendedName>
        <fullName evidence="1">D-inositol 3-phosphate glycosyltransferase</fullName>
    </recommendedName>
</protein>
<feature type="domain" description="Spore protein YkvP/CgeB glycosyl transferase-like" evidence="7">
    <location>
        <begin position="913"/>
        <end position="1018"/>
    </location>
</feature>
<evidence type="ECO:0000313" key="9">
    <source>
        <dbReference type="EMBL" id="USQ79798.1"/>
    </source>
</evidence>
<accession>A0ABY4YSP9</accession>
<proteinExistence type="predicted"/>
<evidence type="ECO:0000313" key="10">
    <source>
        <dbReference type="Proteomes" id="UP001056455"/>
    </source>
</evidence>
<dbReference type="Gene3D" id="3.40.50.2000">
    <property type="entry name" value="Glycogen Phosphorylase B"/>
    <property type="match status" value="3"/>
</dbReference>